<dbReference type="AlphaFoldDB" id="A0A1H3ZAW3"/>
<dbReference type="Proteomes" id="UP000199397">
    <property type="component" value="Unassembled WGS sequence"/>
</dbReference>
<dbReference type="SUPFAM" id="SSF54913">
    <property type="entry name" value="GlnB-like"/>
    <property type="match status" value="1"/>
</dbReference>
<dbReference type="InterPro" id="IPR011322">
    <property type="entry name" value="N-reg_PII-like_a/b"/>
</dbReference>
<keyword evidence="2" id="KW-1185">Reference proteome</keyword>
<name>A0A1H3ZAW3_9GAMM</name>
<organism evidence="1 2">
    <name type="scientific">Thiothrix caldifontis</name>
    <dbReference type="NCBI Taxonomy" id="525918"/>
    <lineage>
        <taxon>Bacteria</taxon>
        <taxon>Pseudomonadati</taxon>
        <taxon>Pseudomonadota</taxon>
        <taxon>Gammaproteobacteria</taxon>
        <taxon>Thiotrichales</taxon>
        <taxon>Thiotrichaceae</taxon>
        <taxon>Thiothrix</taxon>
    </lineage>
</organism>
<proteinExistence type="predicted"/>
<dbReference type="Gene3D" id="3.30.70.120">
    <property type="match status" value="1"/>
</dbReference>
<dbReference type="SMART" id="SM00938">
    <property type="entry name" value="P-II"/>
    <property type="match status" value="1"/>
</dbReference>
<dbReference type="EMBL" id="FNQP01000005">
    <property type="protein sequence ID" value="SEA20755.1"/>
    <property type="molecule type" value="Genomic_DNA"/>
</dbReference>
<evidence type="ECO:0000313" key="2">
    <source>
        <dbReference type="Proteomes" id="UP000199397"/>
    </source>
</evidence>
<dbReference type="InterPro" id="IPR015867">
    <property type="entry name" value="N-reg_PII/ATP_PRibTrfase_C"/>
</dbReference>
<dbReference type="Pfam" id="PF00543">
    <property type="entry name" value="P-II"/>
    <property type="match status" value="1"/>
</dbReference>
<dbReference type="OrthoDB" id="1493510at2"/>
<dbReference type="GO" id="GO:0030234">
    <property type="term" value="F:enzyme regulator activity"/>
    <property type="evidence" value="ECO:0007669"/>
    <property type="project" value="InterPro"/>
</dbReference>
<reference evidence="1 2" key="1">
    <citation type="submission" date="2016-10" db="EMBL/GenBank/DDBJ databases">
        <authorList>
            <person name="de Groot N.N."/>
        </authorList>
    </citation>
    <scope>NUCLEOTIDE SEQUENCE [LARGE SCALE GENOMIC DNA]</scope>
    <source>
        <strain evidence="1 2">DSM 21228</strain>
    </source>
</reference>
<dbReference type="GO" id="GO:0006808">
    <property type="term" value="P:regulation of nitrogen utilization"/>
    <property type="evidence" value="ECO:0007669"/>
    <property type="project" value="InterPro"/>
</dbReference>
<gene>
    <name evidence="1" type="ORF">SAMN05660964_01113</name>
</gene>
<dbReference type="RefSeq" id="WP_093066232.1">
    <property type="nucleotide sequence ID" value="NZ_FNQP01000005.1"/>
</dbReference>
<evidence type="ECO:0000313" key="1">
    <source>
        <dbReference type="EMBL" id="SEA20755.1"/>
    </source>
</evidence>
<dbReference type="InterPro" id="IPR002187">
    <property type="entry name" value="N-reg_PII"/>
</dbReference>
<accession>A0A1H3ZAW3</accession>
<sequence>MNNLTLSPLKKLEIILEGAYQEFATDLLDHAGVKGYTIINNLSGKGRQGFHEGHLMFNEEDLLIMIVAAVPPELVEPILGGFTPFFSQHSGVVFVSDIQVMRMVKFKGGE</sequence>
<dbReference type="STRING" id="525918.SAMN05660964_01113"/>
<protein>
    <submittedName>
        <fullName evidence="1">Nitrogen regulatory protein P-II family</fullName>
    </submittedName>
</protein>
<dbReference type="PROSITE" id="PS51343">
    <property type="entry name" value="PII_GLNB_DOM"/>
    <property type="match status" value="1"/>
</dbReference>